<gene>
    <name evidence="8" type="ORF">NSCI0253_LOCUS11001</name>
</gene>
<name>A0A7S0ZZ88_NOCSC</name>
<dbReference type="GO" id="GO:0005524">
    <property type="term" value="F:ATP binding"/>
    <property type="evidence" value="ECO:0007669"/>
    <property type="project" value="UniProtKB-UniRule"/>
</dbReference>
<dbReference type="SUPFAM" id="SSF141086">
    <property type="entry name" value="Agglutinin HPA-like"/>
    <property type="match status" value="3"/>
</dbReference>
<keyword evidence="2" id="KW-0808">Transferase</keyword>
<keyword evidence="3 6" id="KW-0547">Nucleotide-binding</keyword>
<dbReference type="Gene3D" id="1.10.510.10">
    <property type="entry name" value="Transferase(Phosphotransferase) domain 1"/>
    <property type="match status" value="1"/>
</dbReference>
<dbReference type="PROSITE" id="PS00107">
    <property type="entry name" value="PROTEIN_KINASE_ATP"/>
    <property type="match status" value="1"/>
</dbReference>
<dbReference type="PROSITE" id="PS50011">
    <property type="entry name" value="PROTEIN_KINASE_DOM"/>
    <property type="match status" value="1"/>
</dbReference>
<evidence type="ECO:0000256" key="3">
    <source>
        <dbReference type="ARBA" id="ARBA00022741"/>
    </source>
</evidence>
<evidence type="ECO:0000256" key="2">
    <source>
        <dbReference type="ARBA" id="ARBA00022679"/>
    </source>
</evidence>
<accession>A0A7S0ZZ88</accession>
<sequence>MPTTCGTVAVGSWPTNSIGEDTAMEVKFGFTFDEAPHVVVQLAAVDASKGKGRRFETWASDESCEGFRLHARTWEDSVTWTLKVSWLATSEPVVQVGVLSIGKWPDCRVSEKETRSVSFLRPFTCAPDIVLGIAGIDANGSENLRLSTGSSAVRSRGFELACETPAPSVTWNTKVSWIACSSPAVLQCGSVDLCSSTTDPIHDGEDRSVVVRFQRPFNSIPNVALSIAGIDADGSAHTRVNTWIDDASEEGFRLHATSWETSRLWTLRVSWVATPVEQSVTSSSSMVPPHYPPLEYIVDGPPLGTGWWGVTHRATHIDSGETYAVKTCRHPFQQHEQILRKELDSLSRLPEHVNLLRYHGCVLQADRLHIITEYINAFNLTDLVPAPNGKYGSRHPTQTILRWMTQLYDGLAHMHQVGIVHRDLHGHNVLVEKDVRGEPSLSHRAVRIIDFGASKVYEAMKPQVMSHKAGCWQYFSPERRKGDVFDDRDDVWAGGCQLVELVSGNMISKRVGCGVDGIDFATLPEQTAAVLADCGTGRCRDLATAILNRDAEMRPRAAAVRDTIRGMVTYSPGKRAAFAGGSFHGEHPSRVAFTRWARAGC</sequence>
<keyword evidence="4" id="KW-0418">Kinase</keyword>
<dbReference type="GO" id="GO:0007155">
    <property type="term" value="P:cell adhesion"/>
    <property type="evidence" value="ECO:0007669"/>
    <property type="project" value="InterPro"/>
</dbReference>
<feature type="binding site" evidence="6">
    <location>
        <position position="326"/>
    </location>
    <ligand>
        <name>ATP</name>
        <dbReference type="ChEBI" id="CHEBI:30616"/>
    </ligand>
</feature>
<organism evidence="8">
    <name type="scientific">Noctiluca scintillans</name>
    <name type="common">Sea sparkle</name>
    <name type="synonym">Red tide dinoflagellate</name>
    <dbReference type="NCBI Taxonomy" id="2966"/>
    <lineage>
        <taxon>Eukaryota</taxon>
        <taxon>Sar</taxon>
        <taxon>Alveolata</taxon>
        <taxon>Dinophyceae</taxon>
        <taxon>Noctilucales</taxon>
        <taxon>Noctilucaceae</taxon>
        <taxon>Noctiluca</taxon>
    </lineage>
</organism>
<dbReference type="GO" id="GO:0004674">
    <property type="term" value="F:protein serine/threonine kinase activity"/>
    <property type="evidence" value="ECO:0007669"/>
    <property type="project" value="UniProtKB-KW"/>
</dbReference>
<dbReference type="InterPro" id="IPR037221">
    <property type="entry name" value="H-type_lectin_dom_sf"/>
</dbReference>
<feature type="domain" description="Protein kinase" evidence="7">
    <location>
        <begin position="297"/>
        <end position="568"/>
    </location>
</feature>
<dbReference type="InterPro" id="IPR000719">
    <property type="entry name" value="Prot_kinase_dom"/>
</dbReference>
<keyword evidence="5 6" id="KW-0067">ATP-binding</keyword>
<dbReference type="Pfam" id="PF09458">
    <property type="entry name" value="H_lectin"/>
    <property type="match status" value="3"/>
</dbReference>
<dbReference type="Pfam" id="PF00069">
    <property type="entry name" value="Pkinase"/>
    <property type="match status" value="1"/>
</dbReference>
<dbReference type="PANTHER" id="PTHR11584">
    <property type="entry name" value="SERINE/THREONINE PROTEIN KINASE"/>
    <property type="match status" value="1"/>
</dbReference>
<dbReference type="EMBL" id="HBFQ01015880">
    <property type="protein sequence ID" value="CAD8836653.1"/>
    <property type="molecule type" value="Transcribed_RNA"/>
</dbReference>
<dbReference type="GO" id="GO:0030246">
    <property type="term" value="F:carbohydrate binding"/>
    <property type="evidence" value="ECO:0007669"/>
    <property type="project" value="InterPro"/>
</dbReference>
<dbReference type="InterPro" id="IPR017441">
    <property type="entry name" value="Protein_kinase_ATP_BS"/>
</dbReference>
<evidence type="ECO:0000259" key="7">
    <source>
        <dbReference type="PROSITE" id="PS50011"/>
    </source>
</evidence>
<evidence type="ECO:0000256" key="1">
    <source>
        <dbReference type="ARBA" id="ARBA00022527"/>
    </source>
</evidence>
<dbReference type="InterPro" id="IPR011009">
    <property type="entry name" value="Kinase-like_dom_sf"/>
</dbReference>
<dbReference type="InterPro" id="IPR019019">
    <property type="entry name" value="H-type_lectin_domain"/>
</dbReference>
<protein>
    <recommendedName>
        <fullName evidence="7">Protein kinase domain-containing protein</fullName>
    </recommendedName>
</protein>
<evidence type="ECO:0000256" key="4">
    <source>
        <dbReference type="ARBA" id="ARBA00022777"/>
    </source>
</evidence>
<keyword evidence="1" id="KW-0723">Serine/threonine-protein kinase</keyword>
<proteinExistence type="predicted"/>
<dbReference type="AlphaFoldDB" id="A0A7S0ZZ88"/>
<dbReference type="Gene3D" id="2.60.40.2080">
    <property type="match status" value="3"/>
</dbReference>
<dbReference type="SUPFAM" id="SSF56112">
    <property type="entry name" value="Protein kinase-like (PK-like)"/>
    <property type="match status" value="1"/>
</dbReference>
<evidence type="ECO:0000256" key="5">
    <source>
        <dbReference type="ARBA" id="ARBA00022840"/>
    </source>
</evidence>
<dbReference type="Gene3D" id="3.30.200.20">
    <property type="entry name" value="Phosphorylase Kinase, domain 1"/>
    <property type="match status" value="1"/>
</dbReference>
<evidence type="ECO:0000256" key="6">
    <source>
        <dbReference type="PROSITE-ProRule" id="PRU10141"/>
    </source>
</evidence>
<dbReference type="PANTHER" id="PTHR11584:SF369">
    <property type="entry name" value="MITOGEN-ACTIVATED PROTEIN KINASE KINASE KINASE 19-RELATED"/>
    <property type="match status" value="1"/>
</dbReference>
<evidence type="ECO:0000313" key="8">
    <source>
        <dbReference type="EMBL" id="CAD8836653.1"/>
    </source>
</evidence>
<reference evidence="8" key="1">
    <citation type="submission" date="2021-01" db="EMBL/GenBank/DDBJ databases">
        <authorList>
            <person name="Corre E."/>
            <person name="Pelletier E."/>
            <person name="Niang G."/>
            <person name="Scheremetjew M."/>
            <person name="Finn R."/>
            <person name="Kale V."/>
            <person name="Holt S."/>
            <person name="Cochrane G."/>
            <person name="Meng A."/>
            <person name="Brown T."/>
            <person name="Cohen L."/>
        </authorList>
    </citation>
    <scope>NUCLEOTIDE SEQUENCE</scope>
</reference>